<sequence>MPRNYKGQPGSRPYKNYTFDSLEKALCEIRKKGFRPAKGLWGIKHTRRPVDAMVNGAKTLPPNTILPIVRITITKDGLSFRSKHKSNEPPPQSFTVDVISYGVQDLIYTRVFSMIVVTSNEIKDGIVPFVCHAFVCDSKNQARQITYALAAAFQEYGKKIKEENKDNPTLAKKKFAIDLRTPEELRNDEDEEETEA</sequence>
<gene>
    <name evidence="1" type="ORF">MML48_2g00000994</name>
</gene>
<evidence type="ECO:0000313" key="2">
    <source>
        <dbReference type="Proteomes" id="UP001056778"/>
    </source>
</evidence>
<organism evidence="1 2">
    <name type="scientific">Holotrichia oblita</name>
    <name type="common">Chafer beetle</name>
    <dbReference type="NCBI Taxonomy" id="644536"/>
    <lineage>
        <taxon>Eukaryota</taxon>
        <taxon>Metazoa</taxon>
        <taxon>Ecdysozoa</taxon>
        <taxon>Arthropoda</taxon>
        <taxon>Hexapoda</taxon>
        <taxon>Insecta</taxon>
        <taxon>Pterygota</taxon>
        <taxon>Neoptera</taxon>
        <taxon>Endopterygota</taxon>
        <taxon>Coleoptera</taxon>
        <taxon>Polyphaga</taxon>
        <taxon>Scarabaeiformia</taxon>
        <taxon>Scarabaeidae</taxon>
        <taxon>Melolonthinae</taxon>
        <taxon>Holotrichia</taxon>
    </lineage>
</organism>
<reference evidence="1" key="1">
    <citation type="submission" date="2022-04" db="EMBL/GenBank/DDBJ databases">
        <title>Chromosome-scale genome assembly of Holotrichia oblita Faldermann.</title>
        <authorList>
            <person name="Rongchong L."/>
        </authorList>
    </citation>
    <scope>NUCLEOTIDE SEQUENCE</scope>
    <source>
        <strain evidence="1">81SQS9</strain>
    </source>
</reference>
<proteinExistence type="predicted"/>
<accession>A0ACB9TLJ6</accession>
<comment type="caution">
    <text evidence="1">The sequence shown here is derived from an EMBL/GenBank/DDBJ whole genome shotgun (WGS) entry which is preliminary data.</text>
</comment>
<keyword evidence="2" id="KW-1185">Reference proteome</keyword>
<dbReference type="Proteomes" id="UP001056778">
    <property type="component" value="Chromosome 2"/>
</dbReference>
<protein>
    <submittedName>
        <fullName evidence="1">Phosphotyrosine interaction domain-containing family member</fullName>
    </submittedName>
</protein>
<dbReference type="EMBL" id="CM043016">
    <property type="protein sequence ID" value="KAI4467660.1"/>
    <property type="molecule type" value="Genomic_DNA"/>
</dbReference>
<evidence type="ECO:0000313" key="1">
    <source>
        <dbReference type="EMBL" id="KAI4467660.1"/>
    </source>
</evidence>
<name>A0ACB9TLJ6_HOLOL</name>